<evidence type="ECO:0000313" key="2">
    <source>
        <dbReference type="EMBL" id="GMR49051.1"/>
    </source>
</evidence>
<proteinExistence type="inferred from homology"/>
<gene>
    <name evidence="2" type="ORF">PMAYCL1PPCAC_19246</name>
</gene>
<reference evidence="3" key="1">
    <citation type="submission" date="2022-10" db="EMBL/GenBank/DDBJ databases">
        <title>Genome assembly of Pristionchus species.</title>
        <authorList>
            <person name="Yoshida K."/>
            <person name="Sommer R.J."/>
        </authorList>
    </citation>
    <scope>NUCLEOTIDE SEQUENCE [LARGE SCALE GENOMIC DNA]</scope>
    <source>
        <strain evidence="3">RS5460</strain>
    </source>
</reference>
<name>A0AAN5I2Y9_9BILA</name>
<dbReference type="EMBL" id="BTRK01000004">
    <property type="protein sequence ID" value="GMR49051.1"/>
    <property type="molecule type" value="Genomic_DNA"/>
</dbReference>
<dbReference type="SUPFAM" id="SSF51905">
    <property type="entry name" value="FAD/NAD(P)-binding domain"/>
    <property type="match status" value="1"/>
</dbReference>
<dbReference type="AlphaFoldDB" id="A0AAN5I2Y9"/>
<dbReference type="PANTHER" id="PTHR10668">
    <property type="entry name" value="PHYTOENE DEHYDROGENASE"/>
    <property type="match status" value="1"/>
</dbReference>
<organism evidence="2 3">
    <name type="scientific">Pristionchus mayeri</name>
    <dbReference type="NCBI Taxonomy" id="1317129"/>
    <lineage>
        <taxon>Eukaryota</taxon>
        <taxon>Metazoa</taxon>
        <taxon>Ecdysozoa</taxon>
        <taxon>Nematoda</taxon>
        <taxon>Chromadorea</taxon>
        <taxon>Rhabditida</taxon>
        <taxon>Rhabditina</taxon>
        <taxon>Diplogasteromorpha</taxon>
        <taxon>Diplogasteroidea</taxon>
        <taxon>Neodiplogasteridae</taxon>
        <taxon>Pristionchus</taxon>
    </lineage>
</organism>
<comment type="caution">
    <text evidence="2">The sequence shown here is derived from an EMBL/GenBank/DDBJ whole genome shotgun (WGS) entry which is preliminary data.</text>
</comment>
<sequence>PFCSVSISSLQRRMFSSLRRFSAVTKPSSSTYDAIIVGGGHNGLTAAAYLAKAGKKVVVLERRHVLGGAAITEEIVPGFRFSRASYLLSLLRPVIIEELKLKEHGLRYHIRNPNSFTPIRNSKESLLLGLDMKKNQEEIAKFSKADAENYPKYEHAMSQIVNCLEKLMDVAPLDVNHPSTIERIKRLAELYKIVSPLGWKGALDLYELMTAPISKVMDKWFESDVLKATLGTDGVIGFGASPYDAGTGYVLLHHVLGGLDGQNGAWGYVYGGMGAVSQAIASAARAAGAELVTETHVDEILTDGDAVKGVRVGAAEYHAPIVLAGTTPKVAFLDLMKKDSLPCAFRQSIAAIDYTSPVTKINVAVKELPNFLCRPSTGSAPMPHHQTTVHMNCENMQVVDDAVKDYRAGMPSKRPIIEMTIPSVVDRSIVDGDGHVVLLFTQYTPFQRADGEWTEERKAEYAKTVFSQIDEYAPNFSSSIIGHEVLTPADLEKTFGLTGGNIFHGSMSMDQLYWARPAPGHANFTTPIKGLYLCGSGAHPGGGVCGAPGRLASQTVLNK</sequence>
<keyword evidence="3" id="KW-1185">Reference proteome</keyword>
<dbReference type="Proteomes" id="UP001328107">
    <property type="component" value="Unassembled WGS sequence"/>
</dbReference>
<dbReference type="Gene3D" id="3.50.50.60">
    <property type="entry name" value="FAD/NAD(P)-binding domain"/>
    <property type="match status" value="2"/>
</dbReference>
<comment type="similarity">
    <text evidence="1">Belongs to the carotenoid/retinoid oxidoreductase family.</text>
</comment>
<dbReference type="InterPro" id="IPR036188">
    <property type="entry name" value="FAD/NAD-bd_sf"/>
</dbReference>
<accession>A0AAN5I2Y9</accession>
<protein>
    <recommendedName>
        <fullName evidence="4">FAD dependent oxidoreductase</fullName>
    </recommendedName>
</protein>
<dbReference type="Pfam" id="PF13450">
    <property type="entry name" value="NAD_binding_8"/>
    <property type="match status" value="1"/>
</dbReference>
<evidence type="ECO:0000256" key="1">
    <source>
        <dbReference type="ARBA" id="ARBA00006046"/>
    </source>
</evidence>
<evidence type="ECO:0000313" key="3">
    <source>
        <dbReference type="Proteomes" id="UP001328107"/>
    </source>
</evidence>
<dbReference type="PANTHER" id="PTHR10668:SF103">
    <property type="entry name" value="PYRIDINE NUCLEOTIDE-DISULFIDE OXIDOREDUCTASE DOMAIN-CONTAINING PROTEIN 2"/>
    <property type="match status" value="1"/>
</dbReference>
<feature type="non-terminal residue" evidence="2">
    <location>
        <position position="1"/>
    </location>
</feature>
<dbReference type="PRINTS" id="PR00469">
    <property type="entry name" value="PNDRDTASEII"/>
</dbReference>
<evidence type="ECO:0008006" key="4">
    <source>
        <dbReference type="Google" id="ProtNLM"/>
    </source>
</evidence>